<evidence type="ECO:0000256" key="1">
    <source>
        <dbReference type="ARBA" id="ARBA00023015"/>
    </source>
</evidence>
<keyword evidence="1" id="KW-0805">Transcription regulation</keyword>
<dbReference type="Proteomes" id="UP000319514">
    <property type="component" value="Unassembled WGS sequence"/>
</dbReference>
<evidence type="ECO:0000313" key="5">
    <source>
        <dbReference type="EMBL" id="TQL59223.1"/>
    </source>
</evidence>
<protein>
    <submittedName>
        <fullName evidence="5">DeoR family transcriptional regulator</fullName>
    </submittedName>
</protein>
<reference evidence="5 6" key="1">
    <citation type="submission" date="2019-06" db="EMBL/GenBank/DDBJ databases">
        <title>Sequencing the genomes of 1000 actinobacteria strains.</title>
        <authorList>
            <person name="Klenk H.-P."/>
        </authorList>
    </citation>
    <scope>NUCLEOTIDE SEQUENCE [LARGE SCALE GENOMIC DNA]</scope>
    <source>
        <strain evidence="5 6">DSM 18082</strain>
    </source>
</reference>
<dbReference type="InterPro" id="IPR018356">
    <property type="entry name" value="Tscrpt_reg_HTH_DeoR_CS"/>
</dbReference>
<dbReference type="InterPro" id="IPR037171">
    <property type="entry name" value="NagB/RpiA_transferase-like"/>
</dbReference>
<dbReference type="SMART" id="SM00420">
    <property type="entry name" value="HTH_DEOR"/>
    <property type="match status" value="1"/>
</dbReference>
<dbReference type="OrthoDB" id="7688673at2"/>
<dbReference type="GO" id="GO:0003677">
    <property type="term" value="F:DNA binding"/>
    <property type="evidence" value="ECO:0007669"/>
    <property type="project" value="UniProtKB-KW"/>
</dbReference>
<dbReference type="RefSeq" id="WP_141787276.1">
    <property type="nucleotide sequence ID" value="NZ_BAAAKX010000009.1"/>
</dbReference>
<dbReference type="PROSITE" id="PS51000">
    <property type="entry name" value="HTH_DEOR_2"/>
    <property type="match status" value="1"/>
</dbReference>
<sequence>MLARQRQERILDEVRAHGGVRISDLVDLLDVSDMTVRRDIEQLSARGLVERVHGGAAAVGGRSAEEPGFVAKSALAQQQKQAIARAAARLISPGETVAMSAGTTTLAVAQELLAVPDLTVVTNSPPVADLMHDPGRPDRTVILVGGVRTPSNALVGPVAVAALRTLHVDTLILGIHGMTERAGLTTPNLVEGETDRALVEAARRVLVVADHSKWGVIGLSTIADLADVDVLVSDAGLTSTARESLSAVVGSLVIADDEDIHEDGGDA</sequence>
<dbReference type="PANTHER" id="PTHR30363">
    <property type="entry name" value="HTH-TYPE TRANSCRIPTIONAL REGULATOR SRLR-RELATED"/>
    <property type="match status" value="1"/>
</dbReference>
<dbReference type="InterPro" id="IPR001034">
    <property type="entry name" value="DeoR_HTH"/>
</dbReference>
<evidence type="ECO:0000256" key="2">
    <source>
        <dbReference type="ARBA" id="ARBA00023125"/>
    </source>
</evidence>
<dbReference type="GO" id="GO:0003700">
    <property type="term" value="F:DNA-binding transcription factor activity"/>
    <property type="evidence" value="ECO:0007669"/>
    <property type="project" value="InterPro"/>
</dbReference>
<dbReference type="SUPFAM" id="SSF100950">
    <property type="entry name" value="NagB/RpiA/CoA transferase-like"/>
    <property type="match status" value="1"/>
</dbReference>
<dbReference type="Pfam" id="PF08220">
    <property type="entry name" value="HTH_DeoR"/>
    <property type="match status" value="1"/>
</dbReference>
<comment type="caution">
    <text evidence="5">The sequence shown here is derived from an EMBL/GenBank/DDBJ whole genome shotgun (WGS) entry which is preliminary data.</text>
</comment>
<dbReference type="SMART" id="SM01134">
    <property type="entry name" value="DeoRC"/>
    <property type="match status" value="1"/>
</dbReference>
<evidence type="ECO:0000259" key="4">
    <source>
        <dbReference type="PROSITE" id="PS51000"/>
    </source>
</evidence>
<dbReference type="PROSITE" id="PS00894">
    <property type="entry name" value="HTH_DEOR_1"/>
    <property type="match status" value="1"/>
</dbReference>
<dbReference type="Gene3D" id="1.10.10.10">
    <property type="entry name" value="Winged helix-like DNA-binding domain superfamily/Winged helix DNA-binding domain"/>
    <property type="match status" value="1"/>
</dbReference>
<gene>
    <name evidence="5" type="ORF">FB474_0571</name>
</gene>
<keyword evidence="3" id="KW-0804">Transcription</keyword>
<dbReference type="InterPro" id="IPR014036">
    <property type="entry name" value="DeoR-like_C"/>
</dbReference>
<dbReference type="SUPFAM" id="SSF46785">
    <property type="entry name" value="Winged helix' DNA-binding domain"/>
    <property type="match status" value="1"/>
</dbReference>
<dbReference type="PANTHER" id="PTHR30363:SF44">
    <property type="entry name" value="AGA OPERON TRANSCRIPTIONAL REPRESSOR-RELATED"/>
    <property type="match status" value="1"/>
</dbReference>
<dbReference type="Pfam" id="PF00455">
    <property type="entry name" value="DeoRC"/>
    <property type="match status" value="1"/>
</dbReference>
<evidence type="ECO:0000313" key="6">
    <source>
        <dbReference type="Proteomes" id="UP000319514"/>
    </source>
</evidence>
<dbReference type="InterPro" id="IPR050313">
    <property type="entry name" value="Carb_Metab_HTH_regulators"/>
</dbReference>
<evidence type="ECO:0000256" key="3">
    <source>
        <dbReference type="ARBA" id="ARBA00023163"/>
    </source>
</evidence>
<name>A0A542ZFV8_9MICO</name>
<accession>A0A542ZFV8</accession>
<dbReference type="AlphaFoldDB" id="A0A542ZFV8"/>
<proteinExistence type="predicted"/>
<dbReference type="InterPro" id="IPR036388">
    <property type="entry name" value="WH-like_DNA-bd_sf"/>
</dbReference>
<dbReference type="PRINTS" id="PR00037">
    <property type="entry name" value="HTHLACR"/>
</dbReference>
<keyword evidence="2" id="KW-0238">DNA-binding</keyword>
<dbReference type="InterPro" id="IPR036390">
    <property type="entry name" value="WH_DNA-bd_sf"/>
</dbReference>
<keyword evidence="6" id="KW-1185">Reference proteome</keyword>
<dbReference type="EMBL" id="VFOQ01000001">
    <property type="protein sequence ID" value="TQL59223.1"/>
    <property type="molecule type" value="Genomic_DNA"/>
</dbReference>
<dbReference type="Gene3D" id="3.40.50.1360">
    <property type="match status" value="1"/>
</dbReference>
<organism evidence="5 6">
    <name type="scientific">Oryzihumus leptocrescens</name>
    <dbReference type="NCBI Taxonomy" id="297536"/>
    <lineage>
        <taxon>Bacteria</taxon>
        <taxon>Bacillati</taxon>
        <taxon>Actinomycetota</taxon>
        <taxon>Actinomycetes</taxon>
        <taxon>Micrococcales</taxon>
        <taxon>Intrasporangiaceae</taxon>
        <taxon>Oryzihumus</taxon>
    </lineage>
</organism>
<feature type="domain" description="HTH deoR-type" evidence="4">
    <location>
        <begin position="3"/>
        <end position="58"/>
    </location>
</feature>